<feature type="transmembrane region" description="Helical" evidence="1">
    <location>
        <begin position="95"/>
        <end position="119"/>
    </location>
</feature>
<name>A0A096BHB9_9FIRM</name>
<proteinExistence type="predicted"/>
<dbReference type="Proteomes" id="UP000029622">
    <property type="component" value="Unassembled WGS sequence"/>
</dbReference>
<gene>
    <name evidence="2" type="ORF">Y919_07780</name>
</gene>
<protein>
    <submittedName>
        <fullName evidence="2">Uncharacterized protein</fullName>
    </submittedName>
</protein>
<sequence>MKMYKMLLIGIKRRIFAYLFLLIFNLRILVLIKRQLDLLISVSIDELYMQFSHARYFALYYIPVFLMIMGAESILDDYLIFSRFKNIASWWRNKVRLLLLDTALYVILYEIPISIFIIMNIEKISILNLKSFIFIIGNFVIKYMIFLIIGLIYLISSFITRRQYVGFVAGFFVGALDFILMILHFDKYALTVSGMLTQFIISFNFSTIKFLLLSILYIVYLMLLSIFLYFLSSEILKKIDLYRGN</sequence>
<dbReference type="EMBL" id="AZTB01000037">
    <property type="protein sequence ID" value="KGG80148.1"/>
    <property type="molecule type" value="Genomic_DNA"/>
</dbReference>
<feature type="transmembrane region" description="Helical" evidence="1">
    <location>
        <begin position="15"/>
        <end position="36"/>
    </location>
</feature>
<evidence type="ECO:0000256" key="1">
    <source>
        <dbReference type="SAM" id="Phobius"/>
    </source>
</evidence>
<reference evidence="2 3" key="1">
    <citation type="submission" date="2013-12" db="EMBL/GenBank/DDBJ databases">
        <title>Draft genome sequence of Caloranaerobacter sp. H53214.</title>
        <authorList>
            <person name="Jiang L.J."/>
            <person name="Shao Z.Z."/>
            <person name="Long M.N."/>
        </authorList>
    </citation>
    <scope>NUCLEOTIDE SEQUENCE [LARGE SCALE GENOMIC DNA]</scope>
    <source>
        <strain evidence="2 3">H53214</strain>
    </source>
</reference>
<organism evidence="2 3">
    <name type="scientific">Caloranaerobacter azorensis H53214</name>
    <dbReference type="NCBI Taxonomy" id="1156417"/>
    <lineage>
        <taxon>Bacteria</taxon>
        <taxon>Bacillati</taxon>
        <taxon>Bacillota</taxon>
        <taxon>Tissierellia</taxon>
        <taxon>Tissierellales</taxon>
        <taxon>Thermohalobacteraceae</taxon>
        <taxon>Caloranaerobacter</taxon>
    </lineage>
</organism>
<keyword evidence="1" id="KW-1133">Transmembrane helix</keyword>
<keyword evidence="1" id="KW-0472">Membrane</keyword>
<feature type="transmembrane region" description="Helical" evidence="1">
    <location>
        <begin position="164"/>
        <end position="185"/>
    </location>
</feature>
<accession>A0A096BHB9</accession>
<dbReference type="AlphaFoldDB" id="A0A096BHB9"/>
<feature type="transmembrane region" description="Helical" evidence="1">
    <location>
        <begin position="131"/>
        <end position="155"/>
    </location>
</feature>
<comment type="caution">
    <text evidence="2">The sequence shown here is derived from an EMBL/GenBank/DDBJ whole genome shotgun (WGS) entry which is preliminary data.</text>
</comment>
<dbReference type="RefSeq" id="WP_035163748.1">
    <property type="nucleotide sequence ID" value="NZ_AZTB01000037.1"/>
</dbReference>
<evidence type="ECO:0000313" key="2">
    <source>
        <dbReference type="EMBL" id="KGG80148.1"/>
    </source>
</evidence>
<keyword evidence="1" id="KW-0812">Transmembrane</keyword>
<feature type="transmembrane region" description="Helical" evidence="1">
    <location>
        <begin position="205"/>
        <end position="231"/>
    </location>
</feature>
<feature type="transmembrane region" description="Helical" evidence="1">
    <location>
        <begin position="56"/>
        <end position="75"/>
    </location>
</feature>
<evidence type="ECO:0000313" key="3">
    <source>
        <dbReference type="Proteomes" id="UP000029622"/>
    </source>
</evidence>